<dbReference type="AlphaFoldDB" id="A0A5C4LJT0"/>
<keyword evidence="4" id="KW-1185">Reference proteome</keyword>
<evidence type="ECO:0000313" key="3">
    <source>
        <dbReference type="EMBL" id="TNC14022.1"/>
    </source>
</evidence>
<dbReference type="RefSeq" id="WP_139034939.1">
    <property type="nucleotide sequence ID" value="NZ_VDDA01000003.1"/>
</dbReference>
<dbReference type="Proteomes" id="UP000305267">
    <property type="component" value="Unassembled WGS sequence"/>
</dbReference>
<sequence>MADALSATLMKSGVGEAMKITSTSISFGIRWIKRYFSHTILIAGQNSSGKTSFRDYLLTGLLPPHARQMEETQDFSSRLASISFHNGTKLFSNITFWIRDSRGFFDAKPIAKDIKDQKPAFLYFVFDIRRIVEEPQISAGLFDENALDKYGDTARWSRMLGVRIEEIIPHASTAKSKLCGVAILLNKCDKIDAATMESKVKYFKNSILPYFVALHPKLGVGETNIDVFRTALLKGKKLPSGEDSEHLLALEFMFQCLSQGGAIND</sequence>
<gene>
    <name evidence="3" type="ORF">FF100_07450</name>
</gene>
<dbReference type="InterPro" id="IPR006762">
    <property type="entry name" value="Gtr1_RagA"/>
</dbReference>
<accession>A0A5C4LJT0</accession>
<dbReference type="EMBL" id="VDDA01000003">
    <property type="protein sequence ID" value="TNC14022.1"/>
    <property type="molecule type" value="Genomic_DNA"/>
</dbReference>
<evidence type="ECO:0000256" key="2">
    <source>
        <dbReference type="ARBA" id="ARBA00023134"/>
    </source>
</evidence>
<reference evidence="3 4" key="1">
    <citation type="submission" date="2019-06" db="EMBL/GenBank/DDBJ databases">
        <title>Genome of Methylobacterium sp. 17Sr1-39.</title>
        <authorList>
            <person name="Seo T."/>
        </authorList>
    </citation>
    <scope>NUCLEOTIDE SEQUENCE [LARGE SCALE GENOMIC DNA]</scope>
    <source>
        <strain evidence="3 4">17Sr1-39</strain>
    </source>
</reference>
<comment type="caution">
    <text evidence="3">The sequence shown here is derived from an EMBL/GenBank/DDBJ whole genome shotgun (WGS) entry which is preliminary data.</text>
</comment>
<keyword evidence="2" id="KW-0342">GTP-binding</keyword>
<dbReference type="InterPro" id="IPR027417">
    <property type="entry name" value="P-loop_NTPase"/>
</dbReference>
<keyword evidence="1" id="KW-0547">Nucleotide-binding</keyword>
<proteinExistence type="predicted"/>
<dbReference type="Pfam" id="PF04670">
    <property type="entry name" value="Gtr1_RagA"/>
    <property type="match status" value="1"/>
</dbReference>
<organism evidence="3 4">
    <name type="scientific">Methylobacterium terricola</name>
    <dbReference type="NCBI Taxonomy" id="2583531"/>
    <lineage>
        <taxon>Bacteria</taxon>
        <taxon>Pseudomonadati</taxon>
        <taxon>Pseudomonadota</taxon>
        <taxon>Alphaproteobacteria</taxon>
        <taxon>Hyphomicrobiales</taxon>
        <taxon>Methylobacteriaceae</taxon>
        <taxon>Methylobacterium</taxon>
    </lineage>
</organism>
<evidence type="ECO:0000313" key="4">
    <source>
        <dbReference type="Proteomes" id="UP000305267"/>
    </source>
</evidence>
<evidence type="ECO:0000256" key="1">
    <source>
        <dbReference type="ARBA" id="ARBA00022741"/>
    </source>
</evidence>
<dbReference type="Gene3D" id="3.40.50.300">
    <property type="entry name" value="P-loop containing nucleotide triphosphate hydrolases"/>
    <property type="match status" value="1"/>
</dbReference>
<protein>
    <submittedName>
        <fullName evidence="3">Uncharacterized protein</fullName>
    </submittedName>
</protein>
<dbReference type="GO" id="GO:0005525">
    <property type="term" value="F:GTP binding"/>
    <property type="evidence" value="ECO:0007669"/>
    <property type="project" value="UniProtKB-KW"/>
</dbReference>
<dbReference type="SUPFAM" id="SSF52540">
    <property type="entry name" value="P-loop containing nucleoside triphosphate hydrolases"/>
    <property type="match status" value="1"/>
</dbReference>
<name>A0A5C4LJT0_9HYPH</name>